<evidence type="ECO:0000256" key="1">
    <source>
        <dbReference type="SAM" id="Phobius"/>
    </source>
</evidence>
<name>A0A415DXD1_9FIRM</name>
<dbReference type="AlphaFoldDB" id="A0A415DXD1"/>
<dbReference type="SUPFAM" id="SSF54001">
    <property type="entry name" value="Cysteine proteinases"/>
    <property type="match status" value="1"/>
</dbReference>
<protein>
    <recommendedName>
        <fullName evidence="2">Transglutaminase-like domain-containing protein</fullName>
    </recommendedName>
</protein>
<feature type="transmembrane region" description="Helical" evidence="1">
    <location>
        <begin position="82"/>
        <end position="100"/>
    </location>
</feature>
<dbReference type="SMART" id="SM00460">
    <property type="entry name" value="TGc"/>
    <property type="match status" value="1"/>
</dbReference>
<dbReference type="RefSeq" id="WP_067532152.1">
    <property type="nucleotide sequence ID" value="NZ_AP025567.1"/>
</dbReference>
<keyword evidence="4" id="KW-1185">Reference proteome</keyword>
<dbReference type="EMBL" id="QRMS01000005">
    <property type="protein sequence ID" value="RHJ85254.1"/>
    <property type="molecule type" value="Genomic_DNA"/>
</dbReference>
<dbReference type="PANTHER" id="PTHR42736">
    <property type="entry name" value="PROTEIN-GLUTAMINE GAMMA-GLUTAMYLTRANSFERASE"/>
    <property type="match status" value="1"/>
</dbReference>
<proteinExistence type="predicted"/>
<dbReference type="OrthoDB" id="9804872at2"/>
<accession>A0A415DXD1</accession>
<feature type="transmembrane region" description="Helical" evidence="1">
    <location>
        <begin position="555"/>
        <end position="577"/>
    </location>
</feature>
<keyword evidence="1" id="KW-1133">Transmembrane helix</keyword>
<feature type="transmembrane region" description="Helical" evidence="1">
    <location>
        <begin position="107"/>
        <end position="124"/>
    </location>
</feature>
<dbReference type="Pfam" id="PF01841">
    <property type="entry name" value="Transglut_core"/>
    <property type="match status" value="1"/>
</dbReference>
<feature type="transmembrane region" description="Helical" evidence="1">
    <location>
        <begin position="155"/>
        <end position="175"/>
    </location>
</feature>
<reference evidence="3 4" key="1">
    <citation type="submission" date="2018-08" db="EMBL/GenBank/DDBJ databases">
        <title>A genome reference for cultivated species of the human gut microbiota.</title>
        <authorList>
            <person name="Zou Y."/>
            <person name="Xue W."/>
            <person name="Luo G."/>
        </authorList>
    </citation>
    <scope>NUCLEOTIDE SEQUENCE [LARGE SCALE GENOMIC DNA]</scope>
    <source>
        <strain evidence="3 4">AM07-24</strain>
    </source>
</reference>
<dbReference type="Proteomes" id="UP000284841">
    <property type="component" value="Unassembled WGS sequence"/>
</dbReference>
<dbReference type="InterPro" id="IPR038765">
    <property type="entry name" value="Papain-like_cys_pep_sf"/>
</dbReference>
<comment type="caution">
    <text evidence="3">The sequence shown here is derived from an EMBL/GenBank/DDBJ whole genome shotgun (WGS) entry which is preliminary data.</text>
</comment>
<keyword evidence="1" id="KW-0472">Membrane</keyword>
<dbReference type="PANTHER" id="PTHR42736:SF1">
    <property type="entry name" value="PROTEIN-GLUTAMINE GAMMA-GLUTAMYLTRANSFERASE"/>
    <property type="match status" value="1"/>
</dbReference>
<keyword evidence="1" id="KW-0812">Transmembrane</keyword>
<sequence length="690" mass="79211">MTEYKNIDLAIKYEAGRARKRKDIAMGFLLGLVFLITSLRMLMGTWSLPSSFGEFLNLVLHHITTVYPLVHDYFTEPEGSSLVFVLITIMALFGFMTAIWAAVRFRLWPVFIALLLAITALQTVFYDNPWYLAATFYLIWVVTVFWLLSQKTGKLMRLAVSVCVILVLAAGGSYLTKGTALTSPWDRLRQNEHAVTALPQGDFSNLQEFKLSKDTAFTITMSEPESYYLKGYSGEVYTGTGWTLIDNRKLSDYNDIFYWLHEKAFYGYGQITAATGALEKQERCKMTIDFSPGKSRYLLLPYETENKPAELLPVIGDNRFQSDNGKVKQYSLSVTKNKVKNANSYKQRIHESENSKRLREYLLSESSYRDFTYDCFTELNYNTEKRLEEVLGKKKKLSAAQVKAVVLKVLGSFEYDENTTYRQSEGDFFEVFMAEKCGYSIHFATAAALMFRYYGIPARYVEGYLITPDDIKDVKAGQPLKIDQSHAHAWMEYYEDGLGFIPFETTGPYIGVMGSDDNLAYTGSDGDDHKNQKEKQRKHEEKKTIVPEVELSEHALFIVIGLLCMLLLFILIIVVMLRKKFRLRKGIHIKNNKKAVQTMTRYILKRLSKEGLTRKNMPLPSYETEVISVAGEEIAAQFADVAKIYEEAVYSRRTVTKEQRDCVTQLALCINKKIRLYKRGEKHERKKKDS</sequence>
<dbReference type="InterPro" id="IPR002931">
    <property type="entry name" value="Transglutaminase-like"/>
</dbReference>
<evidence type="ECO:0000313" key="4">
    <source>
        <dbReference type="Proteomes" id="UP000284841"/>
    </source>
</evidence>
<feature type="transmembrane region" description="Helical" evidence="1">
    <location>
        <begin position="130"/>
        <end position="148"/>
    </location>
</feature>
<feature type="transmembrane region" description="Helical" evidence="1">
    <location>
        <begin position="24"/>
        <end position="43"/>
    </location>
</feature>
<dbReference type="Gene3D" id="3.10.620.30">
    <property type="match status" value="1"/>
</dbReference>
<gene>
    <name evidence="3" type="ORF">DW099_16300</name>
</gene>
<organism evidence="3 4">
    <name type="scientific">Emergencia timonensis</name>
    <dbReference type="NCBI Taxonomy" id="1776384"/>
    <lineage>
        <taxon>Bacteria</taxon>
        <taxon>Bacillati</taxon>
        <taxon>Bacillota</taxon>
        <taxon>Clostridia</taxon>
        <taxon>Peptostreptococcales</taxon>
        <taxon>Anaerovoracaceae</taxon>
        <taxon>Emergencia</taxon>
    </lineage>
</organism>
<feature type="domain" description="Transglutaminase-like" evidence="2">
    <location>
        <begin position="432"/>
        <end position="507"/>
    </location>
</feature>
<dbReference type="STRING" id="1776384.GCA_900086585_00028"/>
<dbReference type="InterPro" id="IPR052901">
    <property type="entry name" value="Bact_TGase-like"/>
</dbReference>
<evidence type="ECO:0000259" key="2">
    <source>
        <dbReference type="SMART" id="SM00460"/>
    </source>
</evidence>
<dbReference type="GeneID" id="83002468"/>
<evidence type="ECO:0000313" key="3">
    <source>
        <dbReference type="EMBL" id="RHJ85254.1"/>
    </source>
</evidence>